<dbReference type="Proteomes" id="UP001597285">
    <property type="component" value="Unassembled WGS sequence"/>
</dbReference>
<name>A0ABW4NRT5_9LACT</name>
<dbReference type="EMBL" id="JBHUFF010000013">
    <property type="protein sequence ID" value="MFD1799612.1"/>
    <property type="molecule type" value="Genomic_DNA"/>
</dbReference>
<gene>
    <name evidence="2" type="ORF">ACFSBK_07075</name>
</gene>
<dbReference type="RefSeq" id="WP_058918209.1">
    <property type="nucleotide sequence ID" value="NZ_JBHSQC010000025.1"/>
</dbReference>
<dbReference type="InterPro" id="IPR012543">
    <property type="entry name" value="DUF1694"/>
</dbReference>
<accession>A0ABW4NRT5</accession>
<dbReference type="Gene3D" id="3.30.1330.30">
    <property type="match status" value="1"/>
</dbReference>
<feature type="compositionally biased region" description="Basic and acidic residues" evidence="1">
    <location>
        <begin position="124"/>
        <end position="135"/>
    </location>
</feature>
<dbReference type="PIRSF" id="PIRSF034303">
    <property type="entry name" value="DUF1694"/>
    <property type="match status" value="1"/>
</dbReference>
<reference evidence="3" key="1">
    <citation type="journal article" date="2019" name="Int. J. Syst. Evol. Microbiol.">
        <title>The Global Catalogue of Microorganisms (GCM) 10K type strain sequencing project: providing services to taxonomists for standard genome sequencing and annotation.</title>
        <authorList>
            <consortium name="The Broad Institute Genomics Platform"/>
            <consortium name="The Broad Institute Genome Sequencing Center for Infectious Disease"/>
            <person name="Wu L."/>
            <person name="Ma J."/>
        </authorList>
    </citation>
    <scope>NUCLEOTIDE SEQUENCE [LARGE SCALE GENOMIC DNA]</scope>
    <source>
        <strain evidence="3">KCTC 42143</strain>
    </source>
</reference>
<dbReference type="InterPro" id="IPR029064">
    <property type="entry name" value="Ribosomal_eL30-like_sf"/>
</dbReference>
<evidence type="ECO:0000313" key="3">
    <source>
        <dbReference type="Proteomes" id="UP001597285"/>
    </source>
</evidence>
<feature type="compositionally biased region" description="Basic residues" evidence="1">
    <location>
        <begin position="136"/>
        <end position="148"/>
    </location>
</feature>
<proteinExistence type="predicted"/>
<protein>
    <submittedName>
        <fullName evidence="2">DUF1694 domain-containing protein</fullName>
    </submittedName>
</protein>
<evidence type="ECO:0000313" key="2">
    <source>
        <dbReference type="EMBL" id="MFD1799612.1"/>
    </source>
</evidence>
<feature type="region of interest" description="Disordered" evidence="1">
    <location>
        <begin position="124"/>
        <end position="148"/>
    </location>
</feature>
<comment type="caution">
    <text evidence="2">The sequence shown here is derived from an EMBL/GenBank/DDBJ whole genome shotgun (WGS) entry which is preliminary data.</text>
</comment>
<sequence>MSPNNVQDYLNKGMYGSNQTNPDERRKYLGSLRERIYLTMTIEQVLSNNYIGALKKEIQLHPDNTLLLNGSIDMEYLSPYIQLSNSLKCPFRMISDDNSEKSPIGLVYVAPAAVNVDVVDVSEKYPEPEPDQEKKAPKKKSFFKRFFS</sequence>
<evidence type="ECO:0000256" key="1">
    <source>
        <dbReference type="SAM" id="MobiDB-lite"/>
    </source>
</evidence>
<dbReference type="SUPFAM" id="SSF160515">
    <property type="entry name" value="YueI-like"/>
    <property type="match status" value="1"/>
</dbReference>
<keyword evidence="3" id="KW-1185">Reference proteome</keyword>
<dbReference type="Pfam" id="PF07997">
    <property type="entry name" value="DUF1694"/>
    <property type="match status" value="1"/>
</dbReference>
<organism evidence="2 3">
    <name type="scientific">Carnobacterium antarcticum</name>
    <dbReference type="NCBI Taxonomy" id="2126436"/>
    <lineage>
        <taxon>Bacteria</taxon>
        <taxon>Bacillati</taxon>
        <taxon>Bacillota</taxon>
        <taxon>Bacilli</taxon>
        <taxon>Lactobacillales</taxon>
        <taxon>Carnobacteriaceae</taxon>
        <taxon>Carnobacterium</taxon>
    </lineage>
</organism>